<evidence type="ECO:0000313" key="2">
    <source>
        <dbReference type="Proteomes" id="UP000814140"/>
    </source>
</evidence>
<evidence type="ECO:0000313" key="1">
    <source>
        <dbReference type="EMBL" id="KAI0063021.1"/>
    </source>
</evidence>
<dbReference type="Proteomes" id="UP000814140">
    <property type="component" value="Unassembled WGS sequence"/>
</dbReference>
<sequence>MSPLPVNTDHLDHPTWRALLIIAIVLPSVTVIGIICYGGLRLYRVKRAEWIARQTLDLYEQSNIDTFTAPPRRTLDKLLARDKVKLQGAGRRFNCVFDHHLQTYVLNYTPQGPIRGAKLDSRLLGKPKSLEKRVHKLRADLKRQHKLRLANAENGGIAIPPRALRRRRTDSSEGEGGDLNMI</sequence>
<protein>
    <submittedName>
        <fullName evidence="1">Uncharacterized protein</fullName>
    </submittedName>
</protein>
<comment type="caution">
    <text evidence="1">The sequence shown here is derived from an EMBL/GenBank/DDBJ whole genome shotgun (WGS) entry which is preliminary data.</text>
</comment>
<proteinExistence type="predicted"/>
<accession>A0ACB8T4U9</accession>
<reference evidence="1" key="1">
    <citation type="submission" date="2021-03" db="EMBL/GenBank/DDBJ databases">
        <authorList>
            <consortium name="DOE Joint Genome Institute"/>
            <person name="Ahrendt S."/>
            <person name="Looney B.P."/>
            <person name="Miyauchi S."/>
            <person name="Morin E."/>
            <person name="Drula E."/>
            <person name="Courty P.E."/>
            <person name="Chicoki N."/>
            <person name="Fauchery L."/>
            <person name="Kohler A."/>
            <person name="Kuo A."/>
            <person name="Labutti K."/>
            <person name="Pangilinan J."/>
            <person name="Lipzen A."/>
            <person name="Riley R."/>
            <person name="Andreopoulos W."/>
            <person name="He G."/>
            <person name="Johnson J."/>
            <person name="Barry K.W."/>
            <person name="Grigoriev I.V."/>
            <person name="Nagy L."/>
            <person name="Hibbett D."/>
            <person name="Henrissat B."/>
            <person name="Matheny P.B."/>
            <person name="Labbe J."/>
            <person name="Martin F."/>
        </authorList>
    </citation>
    <scope>NUCLEOTIDE SEQUENCE</scope>
    <source>
        <strain evidence="1">HHB10654</strain>
    </source>
</reference>
<name>A0ACB8T4U9_9AGAM</name>
<keyword evidence="2" id="KW-1185">Reference proteome</keyword>
<reference evidence="1" key="2">
    <citation type="journal article" date="2022" name="New Phytol.">
        <title>Evolutionary transition to the ectomycorrhizal habit in the genomes of a hyperdiverse lineage of mushroom-forming fungi.</title>
        <authorList>
            <person name="Looney B."/>
            <person name="Miyauchi S."/>
            <person name="Morin E."/>
            <person name="Drula E."/>
            <person name="Courty P.E."/>
            <person name="Kohler A."/>
            <person name="Kuo A."/>
            <person name="LaButti K."/>
            <person name="Pangilinan J."/>
            <person name="Lipzen A."/>
            <person name="Riley R."/>
            <person name="Andreopoulos W."/>
            <person name="He G."/>
            <person name="Johnson J."/>
            <person name="Nolan M."/>
            <person name="Tritt A."/>
            <person name="Barry K.W."/>
            <person name="Grigoriev I.V."/>
            <person name="Nagy L.G."/>
            <person name="Hibbett D."/>
            <person name="Henrissat B."/>
            <person name="Matheny P.B."/>
            <person name="Labbe J."/>
            <person name="Martin F.M."/>
        </authorList>
    </citation>
    <scope>NUCLEOTIDE SEQUENCE</scope>
    <source>
        <strain evidence="1">HHB10654</strain>
    </source>
</reference>
<dbReference type="EMBL" id="MU277205">
    <property type="protein sequence ID" value="KAI0063021.1"/>
    <property type="molecule type" value="Genomic_DNA"/>
</dbReference>
<gene>
    <name evidence="1" type="ORF">BV25DRAFT_1915749</name>
</gene>
<organism evidence="1 2">
    <name type="scientific">Artomyces pyxidatus</name>
    <dbReference type="NCBI Taxonomy" id="48021"/>
    <lineage>
        <taxon>Eukaryota</taxon>
        <taxon>Fungi</taxon>
        <taxon>Dikarya</taxon>
        <taxon>Basidiomycota</taxon>
        <taxon>Agaricomycotina</taxon>
        <taxon>Agaricomycetes</taxon>
        <taxon>Russulales</taxon>
        <taxon>Auriscalpiaceae</taxon>
        <taxon>Artomyces</taxon>
    </lineage>
</organism>